<sequence length="271" mass="30963">MPRKRPGRVRTKNTNRREALKLSSMAPEDFNVRPGEAKSIACPDCRTWRRIMGDKVLKIREHCISDHVAEGEKHVTCPGSDQRVVIDIDVRRWQSEQNRLLRDAMPQENRRAARQFYKPLPAPAAPVSRIKAEVTLETARQFYLDHRKGCTRCVGGQHCTDGGILARRYVLALHQEPARREAREEQERQERRTARKLAEQWPAGRQRQWAKHGGEAVETANNQCAERIPGSVSEFRGPQLPLVPKDMEAHDQRQAELGKQYAQRKSAASAA</sequence>
<evidence type="ECO:0000313" key="2">
    <source>
        <dbReference type="EMBL" id="KUN75368.1"/>
    </source>
</evidence>
<proteinExistence type="predicted"/>
<name>A0A101SKF1_9ACTN</name>
<keyword evidence="3" id="KW-1185">Reference proteome</keyword>
<reference evidence="2 3" key="1">
    <citation type="submission" date="2015-10" db="EMBL/GenBank/DDBJ databases">
        <title>Draft genome sequence of Streptomyces griseoruber DSM 40281, type strain for the species Streptomyces griseoruber.</title>
        <authorList>
            <person name="Ruckert C."/>
            <person name="Winkler A."/>
            <person name="Kalinowski J."/>
            <person name="Kampfer P."/>
            <person name="Glaeser S."/>
        </authorList>
    </citation>
    <scope>NUCLEOTIDE SEQUENCE [LARGE SCALE GENOMIC DNA]</scope>
    <source>
        <strain evidence="2 3">DSM 40281</strain>
    </source>
</reference>
<organism evidence="2 3">
    <name type="scientific">Streptomyces griseoruber</name>
    <dbReference type="NCBI Taxonomy" id="1943"/>
    <lineage>
        <taxon>Bacteria</taxon>
        <taxon>Bacillati</taxon>
        <taxon>Actinomycetota</taxon>
        <taxon>Actinomycetes</taxon>
        <taxon>Kitasatosporales</taxon>
        <taxon>Streptomycetaceae</taxon>
        <taxon>Streptomyces</taxon>
    </lineage>
</organism>
<accession>A0A101SKF1</accession>
<feature type="compositionally biased region" description="Basic and acidic residues" evidence="1">
    <location>
        <begin position="177"/>
        <end position="198"/>
    </location>
</feature>
<dbReference type="RefSeq" id="WP_055632006.1">
    <property type="nucleotide sequence ID" value="NZ_KQ948791.1"/>
</dbReference>
<feature type="compositionally biased region" description="Basic and acidic residues" evidence="1">
    <location>
        <begin position="245"/>
        <end position="256"/>
    </location>
</feature>
<protein>
    <submittedName>
        <fullName evidence="2">Uncharacterized protein</fullName>
    </submittedName>
</protein>
<comment type="caution">
    <text evidence="2">The sequence shown here is derived from an EMBL/GenBank/DDBJ whole genome shotgun (WGS) entry which is preliminary data.</text>
</comment>
<dbReference type="EMBL" id="LMWW01000083">
    <property type="protein sequence ID" value="KUN75368.1"/>
    <property type="molecule type" value="Genomic_DNA"/>
</dbReference>
<feature type="region of interest" description="Disordered" evidence="1">
    <location>
        <begin position="177"/>
        <end position="215"/>
    </location>
</feature>
<feature type="region of interest" description="Disordered" evidence="1">
    <location>
        <begin position="227"/>
        <end position="271"/>
    </location>
</feature>
<evidence type="ECO:0000313" key="3">
    <source>
        <dbReference type="Proteomes" id="UP000052982"/>
    </source>
</evidence>
<dbReference type="OrthoDB" id="3478151at2"/>
<dbReference type="Proteomes" id="UP000052982">
    <property type="component" value="Unassembled WGS sequence"/>
</dbReference>
<dbReference type="AlphaFoldDB" id="A0A101SKF1"/>
<gene>
    <name evidence="2" type="ORF">AQJ64_42865</name>
</gene>
<dbReference type="STRING" id="1943.AQJ64_42865"/>
<evidence type="ECO:0000256" key="1">
    <source>
        <dbReference type="SAM" id="MobiDB-lite"/>
    </source>
</evidence>